<name>A0AAN0ITH9_AMPQE</name>
<feature type="region of interest" description="Disordered" evidence="2">
    <location>
        <begin position="110"/>
        <end position="143"/>
    </location>
</feature>
<sequence>YKQLLSSNQQLNKELEKANKSIQKSKKAKEYQLLSEENEVLQKRLHTQEEDFKLQNTTLMNELAKVCEEKEALKKGGGAGGVVSGDRGSSQELTHLQAENKALQKSLQTLQEQLQSAGTEGEQTEGEEPSTIKEDDRVQPAQAPPVAINLKLATLEEENKILQEQLSAMEEKGRREKEELKTQIDRLEEKTRKKQEILVQVQNEKEKILSENKLSYDNMCQEKEREMESLHQEIKQLQEEDEKRRQESESSADLAQQISFLKNEKEELLKKYRHLQEHQEALTNERDSNKVILEELSTELQQSKKELGEMKRKYSDMELELKSSQEANDSLADQLLTAREERIKLGETISTIEKLADKRKSLLDEMAIKEHETATENKKKENDLIDKYKGEIESLQSQLDEEREKVKHLNSSVDELADLKRRIKSMENMKETYEQQLKEAQVIHLD</sequence>
<reference evidence="4" key="1">
    <citation type="journal article" date="2010" name="Nature">
        <title>The Amphimedon queenslandica genome and the evolution of animal complexity.</title>
        <authorList>
            <person name="Srivastava M."/>
            <person name="Simakov O."/>
            <person name="Chapman J."/>
            <person name="Fahey B."/>
            <person name="Gauthier M.E."/>
            <person name="Mitros T."/>
            <person name="Richards G.S."/>
            <person name="Conaco C."/>
            <person name="Dacre M."/>
            <person name="Hellsten U."/>
            <person name="Larroux C."/>
            <person name="Putnam N.H."/>
            <person name="Stanke M."/>
            <person name="Adamska M."/>
            <person name="Darling A."/>
            <person name="Degnan S.M."/>
            <person name="Oakley T.H."/>
            <person name="Plachetzki D.C."/>
            <person name="Zhai Y."/>
            <person name="Adamski M."/>
            <person name="Calcino A."/>
            <person name="Cummins S.F."/>
            <person name="Goodstein D.M."/>
            <person name="Harris C."/>
            <person name="Jackson D.J."/>
            <person name="Leys S.P."/>
            <person name="Shu S."/>
            <person name="Woodcroft B.J."/>
            <person name="Vervoort M."/>
            <person name="Kosik K.S."/>
            <person name="Manning G."/>
            <person name="Degnan B.M."/>
            <person name="Rokhsar D.S."/>
        </authorList>
    </citation>
    <scope>NUCLEOTIDE SEQUENCE [LARGE SCALE GENOMIC DNA]</scope>
</reference>
<feature type="coiled-coil region" evidence="1">
    <location>
        <begin position="1"/>
        <end position="51"/>
    </location>
</feature>
<feature type="region of interest" description="Disordered" evidence="2">
    <location>
        <begin position="223"/>
        <end position="255"/>
    </location>
</feature>
<dbReference type="GO" id="GO:0099152">
    <property type="term" value="P:regulation of neurotransmitter receptor transport, endosome to postsynaptic membrane"/>
    <property type="evidence" value="ECO:0007669"/>
    <property type="project" value="TreeGrafter"/>
</dbReference>
<keyword evidence="4" id="KW-1185">Reference proteome</keyword>
<dbReference type="GeneID" id="105315778"/>
<feature type="region of interest" description="Disordered" evidence="2">
    <location>
        <begin position="73"/>
        <end position="93"/>
    </location>
</feature>
<dbReference type="AlphaFoldDB" id="A0AAN0ITH9"/>
<dbReference type="PANTHER" id="PTHR18978">
    <property type="entry name" value="GRIP-1 ASSOCIATED PROTEIN 1"/>
    <property type="match status" value="1"/>
</dbReference>
<dbReference type="InterPro" id="IPR026204">
    <property type="entry name" value="GRIPAP1"/>
</dbReference>
<dbReference type="GO" id="GO:0098978">
    <property type="term" value="C:glutamatergic synapse"/>
    <property type="evidence" value="ECO:0007669"/>
    <property type="project" value="TreeGrafter"/>
</dbReference>
<organism evidence="3 4">
    <name type="scientific">Amphimedon queenslandica</name>
    <name type="common">Sponge</name>
    <dbReference type="NCBI Taxonomy" id="400682"/>
    <lineage>
        <taxon>Eukaryota</taxon>
        <taxon>Metazoa</taxon>
        <taxon>Porifera</taxon>
        <taxon>Demospongiae</taxon>
        <taxon>Heteroscleromorpha</taxon>
        <taxon>Haplosclerida</taxon>
        <taxon>Niphatidae</taxon>
        <taxon>Amphimedon</taxon>
    </lineage>
</organism>
<dbReference type="KEGG" id="aqu:105315778"/>
<dbReference type="PANTHER" id="PTHR18978:SF1">
    <property type="entry name" value="GRIP1-ASSOCIATED PROTEIN 1"/>
    <property type="match status" value="1"/>
</dbReference>
<evidence type="ECO:0000256" key="1">
    <source>
        <dbReference type="SAM" id="Coils"/>
    </source>
</evidence>
<feature type="compositionally biased region" description="Basic and acidic residues" evidence="2">
    <location>
        <begin position="223"/>
        <end position="248"/>
    </location>
</feature>
<dbReference type="GO" id="GO:0098837">
    <property type="term" value="C:postsynaptic recycling endosome"/>
    <property type="evidence" value="ECO:0007669"/>
    <property type="project" value="TreeGrafter"/>
</dbReference>
<dbReference type="GO" id="GO:0099158">
    <property type="term" value="P:regulation of recycling endosome localization within postsynapse"/>
    <property type="evidence" value="ECO:0007669"/>
    <property type="project" value="TreeGrafter"/>
</dbReference>
<reference evidence="3" key="2">
    <citation type="submission" date="2024-06" db="UniProtKB">
        <authorList>
            <consortium name="EnsemblMetazoa"/>
        </authorList>
    </citation>
    <scope>IDENTIFICATION</scope>
</reference>
<proteinExistence type="predicted"/>
<keyword evidence="1" id="KW-0175">Coiled coil</keyword>
<evidence type="ECO:0000313" key="4">
    <source>
        <dbReference type="Proteomes" id="UP000007879"/>
    </source>
</evidence>
<dbReference type="EnsemblMetazoa" id="XM_011410523.2">
    <property type="protein sequence ID" value="XP_011408825.2"/>
    <property type="gene ID" value="LOC105315778"/>
</dbReference>
<evidence type="ECO:0000256" key="2">
    <source>
        <dbReference type="SAM" id="MobiDB-lite"/>
    </source>
</evidence>
<dbReference type="GO" id="GO:0098887">
    <property type="term" value="P:neurotransmitter receptor transport, endosome to postsynaptic membrane"/>
    <property type="evidence" value="ECO:0007669"/>
    <property type="project" value="TreeGrafter"/>
</dbReference>
<dbReference type="Proteomes" id="UP000007879">
    <property type="component" value="Unassembled WGS sequence"/>
</dbReference>
<accession>A0AAN0ITH9</accession>
<protein>
    <submittedName>
        <fullName evidence="3">Uncharacterized protein</fullName>
    </submittedName>
</protein>
<dbReference type="GO" id="GO:0098998">
    <property type="term" value="C:extrinsic component of postsynaptic early endosome membrane"/>
    <property type="evidence" value="ECO:0007669"/>
    <property type="project" value="TreeGrafter"/>
</dbReference>
<dbReference type="RefSeq" id="XP_011408825.2">
    <property type="nucleotide sequence ID" value="XM_011410523.2"/>
</dbReference>
<evidence type="ECO:0000313" key="3">
    <source>
        <dbReference type="EnsemblMetazoa" id="XP_011408825.2"/>
    </source>
</evidence>